<name>A0ABW3T4W5_9CAUL</name>
<evidence type="ECO:0000313" key="2">
    <source>
        <dbReference type="EMBL" id="MFD1192003.1"/>
    </source>
</evidence>
<protein>
    <recommendedName>
        <fullName evidence="4">Peptidylprolyl isomerase</fullName>
    </recommendedName>
</protein>
<keyword evidence="1" id="KW-0732">Signal</keyword>
<reference evidence="3" key="1">
    <citation type="journal article" date="2019" name="Int. J. Syst. Evol. Microbiol.">
        <title>The Global Catalogue of Microorganisms (GCM) 10K type strain sequencing project: providing services to taxonomists for standard genome sequencing and annotation.</title>
        <authorList>
            <consortium name="The Broad Institute Genomics Platform"/>
            <consortium name="The Broad Institute Genome Sequencing Center for Infectious Disease"/>
            <person name="Wu L."/>
            <person name="Ma J."/>
        </authorList>
    </citation>
    <scope>NUCLEOTIDE SEQUENCE [LARGE SCALE GENOMIC DNA]</scope>
    <source>
        <strain evidence="3">CCUG 55074</strain>
    </source>
</reference>
<proteinExistence type="predicted"/>
<organism evidence="2 3">
    <name type="scientific">Phenylobacterium conjunctum</name>
    <dbReference type="NCBI Taxonomy" id="1298959"/>
    <lineage>
        <taxon>Bacteria</taxon>
        <taxon>Pseudomonadati</taxon>
        <taxon>Pseudomonadota</taxon>
        <taxon>Alphaproteobacteria</taxon>
        <taxon>Caulobacterales</taxon>
        <taxon>Caulobacteraceae</taxon>
        <taxon>Phenylobacterium</taxon>
    </lineage>
</organism>
<evidence type="ECO:0000256" key="1">
    <source>
        <dbReference type="SAM" id="SignalP"/>
    </source>
</evidence>
<dbReference type="EMBL" id="JBHTLQ010000040">
    <property type="protein sequence ID" value="MFD1192003.1"/>
    <property type="molecule type" value="Genomic_DNA"/>
</dbReference>
<evidence type="ECO:0008006" key="4">
    <source>
        <dbReference type="Google" id="ProtNLM"/>
    </source>
</evidence>
<feature type="signal peptide" evidence="1">
    <location>
        <begin position="1"/>
        <end position="29"/>
    </location>
</feature>
<gene>
    <name evidence="2" type="ORF">ACFQ27_15550</name>
</gene>
<keyword evidence="3" id="KW-1185">Reference proteome</keyword>
<evidence type="ECO:0000313" key="3">
    <source>
        <dbReference type="Proteomes" id="UP001597216"/>
    </source>
</evidence>
<comment type="caution">
    <text evidence="2">The sequence shown here is derived from an EMBL/GenBank/DDBJ whole genome shotgun (WGS) entry which is preliminary data.</text>
</comment>
<sequence>MVEIRSKARGWRLAAAAVVALGLSLPAGSPTWADGAGSELSLSPAAQILAQKISAATTKEEIIALLVASRLSKAEVQAAITPAISALRAAPPVDYPVTGVDPDELVLINEIEGLMYTEPESPRIGELSRAVTAIQAKKLAAYQKYQAGAALLTFLEKVDGQLEGNTDARSSVVTFVDNTKKEDGGKTNSQATGAISNPATQTLAQGATTTIYVG</sequence>
<dbReference type="Proteomes" id="UP001597216">
    <property type="component" value="Unassembled WGS sequence"/>
</dbReference>
<dbReference type="RefSeq" id="WP_377354230.1">
    <property type="nucleotide sequence ID" value="NZ_JBHTLQ010000040.1"/>
</dbReference>
<feature type="chain" id="PRO_5047265965" description="Peptidylprolyl isomerase" evidence="1">
    <location>
        <begin position="30"/>
        <end position="214"/>
    </location>
</feature>
<accession>A0ABW3T4W5</accession>